<protein>
    <submittedName>
        <fullName evidence="2">Uncharacterized protein</fullName>
    </submittedName>
</protein>
<dbReference type="Proteomes" id="UP000517916">
    <property type="component" value="Unassembled WGS sequence"/>
</dbReference>
<evidence type="ECO:0000256" key="1">
    <source>
        <dbReference type="SAM" id="Phobius"/>
    </source>
</evidence>
<gene>
    <name evidence="2" type="ORF">BC739_004910</name>
</gene>
<evidence type="ECO:0000313" key="3">
    <source>
        <dbReference type="Proteomes" id="UP000517916"/>
    </source>
</evidence>
<sequence>MKPLVVVSVGWRNVVRLAKYSAGVLLALVVAYLAFGLLVALVAGLLVGLVVWGLVRVVRAES</sequence>
<dbReference type="EMBL" id="JACJID010000003">
    <property type="protein sequence ID" value="MBA8927704.1"/>
    <property type="molecule type" value="Genomic_DNA"/>
</dbReference>
<accession>A0ABR6BLF4</accession>
<organism evidence="2 3">
    <name type="scientific">Kutzneria viridogrisea</name>
    <dbReference type="NCBI Taxonomy" id="47990"/>
    <lineage>
        <taxon>Bacteria</taxon>
        <taxon>Bacillati</taxon>
        <taxon>Actinomycetota</taxon>
        <taxon>Actinomycetes</taxon>
        <taxon>Pseudonocardiales</taxon>
        <taxon>Pseudonocardiaceae</taxon>
        <taxon>Kutzneria</taxon>
    </lineage>
</organism>
<feature type="transmembrane region" description="Helical" evidence="1">
    <location>
        <begin position="20"/>
        <end position="52"/>
    </location>
</feature>
<keyword evidence="1" id="KW-0472">Membrane</keyword>
<evidence type="ECO:0000313" key="2">
    <source>
        <dbReference type="EMBL" id="MBA8927704.1"/>
    </source>
</evidence>
<proteinExistence type="predicted"/>
<comment type="caution">
    <text evidence="2">The sequence shown here is derived from an EMBL/GenBank/DDBJ whole genome shotgun (WGS) entry which is preliminary data.</text>
</comment>
<reference evidence="2 3" key="1">
    <citation type="submission" date="2020-08" db="EMBL/GenBank/DDBJ databases">
        <title>Genomic Encyclopedia of Archaeal and Bacterial Type Strains, Phase II (KMG-II): from individual species to whole genera.</title>
        <authorList>
            <person name="Goeker M."/>
        </authorList>
    </citation>
    <scope>NUCLEOTIDE SEQUENCE [LARGE SCALE GENOMIC DNA]</scope>
    <source>
        <strain evidence="2 3">DSM 43850</strain>
    </source>
</reference>
<dbReference type="RefSeq" id="WP_182838448.1">
    <property type="nucleotide sequence ID" value="NZ_BAAABQ010000025.1"/>
</dbReference>
<keyword evidence="1" id="KW-1133">Transmembrane helix</keyword>
<keyword evidence="1" id="KW-0812">Transmembrane</keyword>
<keyword evidence="3" id="KW-1185">Reference proteome</keyword>
<name>A0ABR6BLF4_9PSEU</name>